<proteinExistence type="predicted"/>
<feature type="compositionally biased region" description="Polar residues" evidence="1">
    <location>
        <begin position="83"/>
        <end position="95"/>
    </location>
</feature>
<feature type="region of interest" description="Disordered" evidence="1">
    <location>
        <begin position="179"/>
        <end position="231"/>
    </location>
</feature>
<name>A0A024TLZ4_9STRA</name>
<organism evidence="2">
    <name type="scientific">Aphanomyces invadans</name>
    <dbReference type="NCBI Taxonomy" id="157072"/>
    <lineage>
        <taxon>Eukaryota</taxon>
        <taxon>Sar</taxon>
        <taxon>Stramenopiles</taxon>
        <taxon>Oomycota</taxon>
        <taxon>Saprolegniomycetes</taxon>
        <taxon>Saprolegniales</taxon>
        <taxon>Verrucalvaceae</taxon>
        <taxon>Aphanomyces</taxon>
    </lineage>
</organism>
<dbReference type="GeneID" id="20089040"/>
<protein>
    <submittedName>
        <fullName evidence="2">Uncharacterized protein</fullName>
    </submittedName>
</protein>
<dbReference type="VEuPathDB" id="FungiDB:H310_11990"/>
<dbReference type="OrthoDB" id="75087at2759"/>
<sequence length="280" mass="31586">MHPHGSPPRTTWERSTPQPETIVTSFRGLCLYKTGKCTNERALKTNGQAHNLCNMHRIKQNHNQRKMDSKARCQRGHYRPRTLSPTRQDATLSPTQTPPHHRFVHGVGAPSPSWHPQHHHHARFGHNPDSPGHVDSTVYSDDDDKITIPTPAFLKGEAREAFRSRVLQKLLVIISEEVGSLSAPPPPPSPRARPPSSFTAYSHPHDTPHPTPFCPHQRPPPLPALPHESIHEHPHHNYSYDVVQHECDDHGAPFDRRPVLPPLSAFHAPLPAEYFRAKSI</sequence>
<reference evidence="2" key="1">
    <citation type="submission" date="2013-12" db="EMBL/GenBank/DDBJ databases">
        <title>The Genome Sequence of Aphanomyces invadans NJM9701.</title>
        <authorList>
            <consortium name="The Broad Institute Genomics Platform"/>
            <person name="Russ C."/>
            <person name="Tyler B."/>
            <person name="van West P."/>
            <person name="Dieguez-Uribeondo J."/>
            <person name="Young S.K."/>
            <person name="Zeng Q."/>
            <person name="Gargeya S."/>
            <person name="Fitzgerald M."/>
            <person name="Abouelleil A."/>
            <person name="Alvarado L."/>
            <person name="Chapman S.B."/>
            <person name="Gainer-Dewar J."/>
            <person name="Goldberg J."/>
            <person name="Griggs A."/>
            <person name="Gujja S."/>
            <person name="Hansen M."/>
            <person name="Howarth C."/>
            <person name="Imamovic A."/>
            <person name="Ireland A."/>
            <person name="Larimer J."/>
            <person name="McCowan C."/>
            <person name="Murphy C."/>
            <person name="Pearson M."/>
            <person name="Poon T.W."/>
            <person name="Priest M."/>
            <person name="Roberts A."/>
            <person name="Saif S."/>
            <person name="Shea T."/>
            <person name="Sykes S."/>
            <person name="Wortman J."/>
            <person name="Nusbaum C."/>
            <person name="Birren B."/>
        </authorList>
    </citation>
    <scope>NUCLEOTIDE SEQUENCE [LARGE SCALE GENOMIC DNA]</scope>
    <source>
        <strain evidence="2">NJM9701</strain>
    </source>
</reference>
<dbReference type="RefSeq" id="XP_008877109.1">
    <property type="nucleotide sequence ID" value="XM_008878887.1"/>
</dbReference>
<dbReference type="AlphaFoldDB" id="A0A024TLZ4"/>
<evidence type="ECO:0000313" key="2">
    <source>
        <dbReference type="EMBL" id="ETV94347.1"/>
    </source>
</evidence>
<feature type="compositionally biased region" description="Pro residues" evidence="1">
    <location>
        <begin position="183"/>
        <end position="193"/>
    </location>
</feature>
<feature type="region of interest" description="Disordered" evidence="1">
    <location>
        <begin position="112"/>
        <end position="146"/>
    </location>
</feature>
<feature type="region of interest" description="Disordered" evidence="1">
    <location>
        <begin position="79"/>
        <end position="98"/>
    </location>
</feature>
<feature type="compositionally biased region" description="Pro residues" evidence="1">
    <location>
        <begin position="209"/>
        <end position="224"/>
    </location>
</feature>
<evidence type="ECO:0000256" key="1">
    <source>
        <dbReference type="SAM" id="MobiDB-lite"/>
    </source>
</evidence>
<dbReference type="EMBL" id="KI913986">
    <property type="protein sequence ID" value="ETV94347.1"/>
    <property type="molecule type" value="Genomic_DNA"/>
</dbReference>
<gene>
    <name evidence="2" type="ORF">H310_11990</name>
</gene>
<accession>A0A024TLZ4</accession>